<evidence type="ECO:0000313" key="5">
    <source>
        <dbReference type="Proteomes" id="UP000233551"/>
    </source>
</evidence>
<dbReference type="AlphaFoldDB" id="A0A218VV41"/>
<reference evidence="4" key="1">
    <citation type="journal article" date="2017" name="Plant J.">
        <title>The pomegranate (Punica granatum L.) genome and the genomics of punicalagin biosynthesis.</title>
        <authorList>
            <person name="Qin G."/>
            <person name="Xu C."/>
            <person name="Ming R."/>
            <person name="Tang H."/>
            <person name="Guyot R."/>
            <person name="Kramer E.M."/>
            <person name="Hu Y."/>
            <person name="Yi X."/>
            <person name="Qi Y."/>
            <person name="Xu X."/>
            <person name="Gao Z."/>
            <person name="Pan H."/>
            <person name="Jian J."/>
            <person name="Tian Y."/>
            <person name="Yue Z."/>
            <person name="Xu Y."/>
        </authorList>
    </citation>
    <scope>NUCLEOTIDE SEQUENCE [LARGE SCALE GENOMIC DNA]</scope>
    <source>
        <strain evidence="4">cv. Dabenzi</strain>
    </source>
</reference>
<sequence>MGWTGRIGPNWAEGTGLRSGFSWAELDWALDWAELGWIGPNQIAGGPGWIAGYGIRSGLAGPTEGIAWEKVPNGTGGSNLDQEATSDDSVQPKGSLNEVGPKLQ</sequence>
<dbReference type="EMBL" id="PGOL01004506">
    <property type="protein sequence ID" value="PKI37246.1"/>
    <property type="molecule type" value="Genomic_DNA"/>
</dbReference>
<feature type="region of interest" description="Disordered" evidence="1">
    <location>
        <begin position="65"/>
        <end position="104"/>
    </location>
</feature>
<name>A0A218VV41_PUNGR</name>
<reference evidence="3 5" key="3">
    <citation type="submission" date="2017-11" db="EMBL/GenBank/DDBJ databases">
        <title>De-novo sequencing of pomegranate (Punica granatum L.) genome.</title>
        <authorList>
            <person name="Akparov Z."/>
            <person name="Amiraslanov A."/>
            <person name="Hajiyeva S."/>
            <person name="Abbasov M."/>
            <person name="Kaur K."/>
            <person name="Hamwieh A."/>
            <person name="Solovyev V."/>
            <person name="Salamov A."/>
            <person name="Braich B."/>
            <person name="Kosarev P."/>
            <person name="Mahmoud A."/>
            <person name="Hajiyev E."/>
            <person name="Babayeva S."/>
            <person name="Izzatullayeva V."/>
            <person name="Mammadov A."/>
            <person name="Mammadov A."/>
            <person name="Sharifova S."/>
            <person name="Ojaghi J."/>
            <person name="Eynullazada K."/>
            <person name="Bayramov B."/>
            <person name="Abdulazimova A."/>
            <person name="Shahmuradov I."/>
        </authorList>
    </citation>
    <scope>NUCLEOTIDE SEQUENCE [LARGE SCALE GENOMIC DNA]</scope>
    <source>
        <strain evidence="3">AG2017</strain>
        <strain evidence="5">cv. AG2017</strain>
        <tissue evidence="3">Leaf</tissue>
    </source>
</reference>
<accession>A0A218VV41</accession>
<evidence type="ECO:0000313" key="2">
    <source>
        <dbReference type="EMBL" id="OWM63950.1"/>
    </source>
</evidence>
<dbReference type="Proteomes" id="UP000233551">
    <property type="component" value="Unassembled WGS sequence"/>
</dbReference>
<gene>
    <name evidence="2" type="ORF">CDL15_Pgr010267</name>
    <name evidence="3" type="ORF">CRG98_042360</name>
</gene>
<reference evidence="2" key="2">
    <citation type="submission" date="2017-06" db="EMBL/GenBank/DDBJ databases">
        <title>The pomegranate genome and the genomics of punicalagin biosynthesis.</title>
        <authorList>
            <person name="Xu C."/>
        </authorList>
    </citation>
    <scope>NUCLEOTIDE SEQUENCE [LARGE SCALE GENOMIC DNA]</scope>
    <source>
        <tissue evidence="2">Fresh leaf</tissue>
    </source>
</reference>
<dbReference type="Proteomes" id="UP000197138">
    <property type="component" value="Unassembled WGS sequence"/>
</dbReference>
<proteinExistence type="predicted"/>
<keyword evidence="5" id="KW-1185">Reference proteome</keyword>
<organism evidence="2 4">
    <name type="scientific">Punica granatum</name>
    <name type="common">Pomegranate</name>
    <dbReference type="NCBI Taxonomy" id="22663"/>
    <lineage>
        <taxon>Eukaryota</taxon>
        <taxon>Viridiplantae</taxon>
        <taxon>Streptophyta</taxon>
        <taxon>Embryophyta</taxon>
        <taxon>Tracheophyta</taxon>
        <taxon>Spermatophyta</taxon>
        <taxon>Magnoliopsida</taxon>
        <taxon>eudicotyledons</taxon>
        <taxon>Gunneridae</taxon>
        <taxon>Pentapetalae</taxon>
        <taxon>rosids</taxon>
        <taxon>malvids</taxon>
        <taxon>Myrtales</taxon>
        <taxon>Lythraceae</taxon>
        <taxon>Punica</taxon>
    </lineage>
</organism>
<comment type="caution">
    <text evidence="2">The sequence shown here is derived from an EMBL/GenBank/DDBJ whole genome shotgun (WGS) entry which is preliminary data.</text>
</comment>
<evidence type="ECO:0000256" key="1">
    <source>
        <dbReference type="SAM" id="MobiDB-lite"/>
    </source>
</evidence>
<dbReference type="EMBL" id="MTKT01005838">
    <property type="protein sequence ID" value="OWM63950.1"/>
    <property type="molecule type" value="Genomic_DNA"/>
</dbReference>
<protein>
    <submittedName>
        <fullName evidence="2">Uncharacterized protein</fullName>
    </submittedName>
</protein>
<evidence type="ECO:0000313" key="3">
    <source>
        <dbReference type="EMBL" id="PKI37246.1"/>
    </source>
</evidence>
<evidence type="ECO:0000313" key="4">
    <source>
        <dbReference type="Proteomes" id="UP000197138"/>
    </source>
</evidence>
<feature type="compositionally biased region" description="Polar residues" evidence="1">
    <location>
        <begin position="78"/>
        <end position="94"/>
    </location>
</feature>